<evidence type="ECO:0000259" key="1">
    <source>
        <dbReference type="Pfam" id="PF00561"/>
    </source>
</evidence>
<keyword evidence="3" id="KW-1185">Reference proteome</keyword>
<dbReference type="OrthoDB" id="7185741at2"/>
<proteinExistence type="predicted"/>
<dbReference type="AlphaFoldDB" id="K6VUS4"/>
<dbReference type="eggNOG" id="COG2267">
    <property type="taxonomic scope" value="Bacteria"/>
</dbReference>
<organism evidence="2 3">
    <name type="scientific">Gordonia rhizosphera NBRC 16068</name>
    <dbReference type="NCBI Taxonomy" id="1108045"/>
    <lineage>
        <taxon>Bacteria</taxon>
        <taxon>Bacillati</taxon>
        <taxon>Actinomycetota</taxon>
        <taxon>Actinomycetes</taxon>
        <taxon>Mycobacteriales</taxon>
        <taxon>Gordoniaceae</taxon>
        <taxon>Gordonia</taxon>
    </lineage>
</organism>
<sequence length="326" mass="34556">MTRTDPESANVDERIRVAEGVAYRAYGASGRDRYITVDGGVGHLRVRVREFGPVDDPIPVLLLHGIASANVLAAPLLPYLADRRVIALDWPGHGLSDAHVLSKTIALRAHVYAVIDSALDALDVEQVDIVGHSLGGQFSLYSALDNPARIRRVALLGAPGASLGGVTPIPTMRILAVPRVGPKLLSMPMSDRAFQRNNDLTLGAGALREAAPELVTALRSIADRTANAASIASYFRALIRWSVRSEVQLRGTDLSRIQQKVLMIWGEGDIFLTPGAAANSIVAVPDNRLVTITGAGHAPWLQALETAGTALTEHLGGPTGTAVDSD</sequence>
<dbReference type="InterPro" id="IPR050266">
    <property type="entry name" value="AB_hydrolase_sf"/>
</dbReference>
<accession>K6VUS4</accession>
<name>K6VUS4_9ACTN</name>
<dbReference type="PANTHER" id="PTHR43798:SF33">
    <property type="entry name" value="HYDROLASE, PUTATIVE (AFU_ORTHOLOGUE AFUA_2G14860)-RELATED"/>
    <property type="match status" value="1"/>
</dbReference>
<dbReference type="PANTHER" id="PTHR43798">
    <property type="entry name" value="MONOACYLGLYCEROL LIPASE"/>
    <property type="match status" value="1"/>
</dbReference>
<feature type="domain" description="AB hydrolase-1" evidence="1">
    <location>
        <begin position="59"/>
        <end position="299"/>
    </location>
</feature>
<dbReference type="InterPro" id="IPR000073">
    <property type="entry name" value="AB_hydrolase_1"/>
</dbReference>
<protein>
    <submittedName>
        <fullName evidence="2">Putative hydrolase</fullName>
    </submittedName>
</protein>
<evidence type="ECO:0000313" key="3">
    <source>
        <dbReference type="Proteomes" id="UP000008363"/>
    </source>
</evidence>
<dbReference type="Gene3D" id="3.40.50.1820">
    <property type="entry name" value="alpha/beta hydrolase"/>
    <property type="match status" value="1"/>
</dbReference>
<comment type="caution">
    <text evidence="2">The sequence shown here is derived from an EMBL/GenBank/DDBJ whole genome shotgun (WGS) entry which is preliminary data.</text>
</comment>
<dbReference type="GO" id="GO:0046464">
    <property type="term" value="P:acylglycerol catabolic process"/>
    <property type="evidence" value="ECO:0007669"/>
    <property type="project" value="TreeGrafter"/>
</dbReference>
<gene>
    <name evidence="2" type="ORF">GORHZ_115_00040</name>
</gene>
<dbReference type="Pfam" id="PF00561">
    <property type="entry name" value="Abhydrolase_1"/>
    <property type="match status" value="1"/>
</dbReference>
<dbReference type="InterPro" id="IPR029058">
    <property type="entry name" value="AB_hydrolase_fold"/>
</dbReference>
<keyword evidence="2" id="KW-0378">Hydrolase</keyword>
<dbReference type="PRINTS" id="PR00111">
    <property type="entry name" value="ABHYDROLASE"/>
</dbReference>
<dbReference type="RefSeq" id="WP_006333627.1">
    <property type="nucleotide sequence ID" value="NZ_BAHC01000115.1"/>
</dbReference>
<dbReference type="SUPFAM" id="SSF53474">
    <property type="entry name" value="alpha/beta-Hydrolases"/>
    <property type="match status" value="1"/>
</dbReference>
<dbReference type="GO" id="GO:0047372">
    <property type="term" value="F:monoacylglycerol lipase activity"/>
    <property type="evidence" value="ECO:0007669"/>
    <property type="project" value="TreeGrafter"/>
</dbReference>
<dbReference type="Proteomes" id="UP000008363">
    <property type="component" value="Unassembled WGS sequence"/>
</dbReference>
<reference evidence="2 3" key="1">
    <citation type="submission" date="2012-08" db="EMBL/GenBank/DDBJ databases">
        <title>Whole genome shotgun sequence of Gordonia rhizosphera NBRC 16068.</title>
        <authorList>
            <person name="Takarada H."/>
            <person name="Isaki S."/>
            <person name="Hosoyama A."/>
            <person name="Tsuchikane K."/>
            <person name="Katsumata H."/>
            <person name="Baba S."/>
            <person name="Ohji S."/>
            <person name="Yamazaki S."/>
            <person name="Fujita N."/>
        </authorList>
    </citation>
    <scope>NUCLEOTIDE SEQUENCE [LARGE SCALE GENOMIC DNA]</scope>
    <source>
        <strain evidence="2 3">NBRC 16068</strain>
    </source>
</reference>
<dbReference type="GO" id="GO:0016020">
    <property type="term" value="C:membrane"/>
    <property type="evidence" value="ECO:0007669"/>
    <property type="project" value="TreeGrafter"/>
</dbReference>
<evidence type="ECO:0000313" key="2">
    <source>
        <dbReference type="EMBL" id="GAB90650.1"/>
    </source>
</evidence>
<dbReference type="STRING" id="1108045.GORHZ_115_00040"/>
<dbReference type="EMBL" id="BAHC01000115">
    <property type="protein sequence ID" value="GAB90650.1"/>
    <property type="molecule type" value="Genomic_DNA"/>
</dbReference>